<organism evidence="1 2">
    <name type="scientific">Trametes sanguinea</name>
    <dbReference type="NCBI Taxonomy" id="158606"/>
    <lineage>
        <taxon>Eukaryota</taxon>
        <taxon>Fungi</taxon>
        <taxon>Dikarya</taxon>
        <taxon>Basidiomycota</taxon>
        <taxon>Agaricomycotina</taxon>
        <taxon>Agaricomycetes</taxon>
        <taxon>Polyporales</taxon>
        <taxon>Polyporaceae</taxon>
        <taxon>Trametes</taxon>
    </lineage>
</organism>
<proteinExistence type="predicted"/>
<sequence length="166" mass="17678">MHILYILYYLHVTLTGELRSTLSPQITSRSKPLSNCHPDPFLRGPPLTRMPWCTRKSPLGRIASSPLPALMIKVIFGVGGTLSPSSSSPVFVLTYLLHTTHAAKYGSRAGLGLTLIQYGLIQYGGTFGHGLKGGVDGSPLDGKDALEEAMAQWNTTAGINGDGDGL</sequence>
<name>A0ACC1MFF1_9APHY</name>
<protein>
    <submittedName>
        <fullName evidence="1">Uncharacterized protein</fullName>
    </submittedName>
</protein>
<dbReference type="Proteomes" id="UP001144978">
    <property type="component" value="Unassembled WGS sequence"/>
</dbReference>
<evidence type="ECO:0000313" key="1">
    <source>
        <dbReference type="EMBL" id="KAJ2965417.1"/>
    </source>
</evidence>
<comment type="caution">
    <text evidence="1">The sequence shown here is derived from an EMBL/GenBank/DDBJ whole genome shotgun (WGS) entry which is preliminary data.</text>
</comment>
<reference evidence="1" key="1">
    <citation type="submission" date="2022-08" db="EMBL/GenBank/DDBJ databases">
        <title>Genome Sequence of Pycnoporus sanguineus.</title>
        <authorList>
            <person name="Buettner E."/>
        </authorList>
    </citation>
    <scope>NUCLEOTIDE SEQUENCE</scope>
    <source>
        <strain evidence="1">CG-C14</strain>
    </source>
</reference>
<evidence type="ECO:0000313" key="2">
    <source>
        <dbReference type="Proteomes" id="UP001144978"/>
    </source>
</evidence>
<dbReference type="EMBL" id="JANSHE010007025">
    <property type="protein sequence ID" value="KAJ2965417.1"/>
    <property type="molecule type" value="Genomic_DNA"/>
</dbReference>
<keyword evidence="2" id="KW-1185">Reference proteome</keyword>
<gene>
    <name evidence="1" type="ORF">NUW54_g14125</name>
</gene>
<accession>A0ACC1MFF1</accession>